<proteinExistence type="predicted"/>
<accession>A0A074ZQL0</accession>
<dbReference type="EMBL" id="KL596679">
    <property type="protein sequence ID" value="KER29421.1"/>
    <property type="molecule type" value="Genomic_DNA"/>
</dbReference>
<dbReference type="Proteomes" id="UP000054324">
    <property type="component" value="Unassembled WGS sequence"/>
</dbReference>
<evidence type="ECO:0000313" key="2">
    <source>
        <dbReference type="Proteomes" id="UP000054324"/>
    </source>
</evidence>
<keyword evidence="2" id="KW-1185">Reference proteome</keyword>
<dbReference type="CTD" id="20318173"/>
<organism evidence="1 2">
    <name type="scientific">Opisthorchis viverrini</name>
    <name type="common">Southeast Asian liver fluke</name>
    <dbReference type="NCBI Taxonomy" id="6198"/>
    <lineage>
        <taxon>Eukaryota</taxon>
        <taxon>Metazoa</taxon>
        <taxon>Spiralia</taxon>
        <taxon>Lophotrochozoa</taxon>
        <taxon>Platyhelminthes</taxon>
        <taxon>Trematoda</taxon>
        <taxon>Digenea</taxon>
        <taxon>Opisthorchiida</taxon>
        <taxon>Opisthorchiata</taxon>
        <taxon>Opisthorchiidae</taxon>
        <taxon>Opisthorchis</taxon>
    </lineage>
</organism>
<dbReference type="GeneID" id="20318173"/>
<dbReference type="RefSeq" id="XP_009166858.1">
    <property type="nucleotide sequence ID" value="XM_009168594.1"/>
</dbReference>
<dbReference type="KEGG" id="ovi:T265_03987"/>
<gene>
    <name evidence="1" type="ORF">T265_03987</name>
</gene>
<sequence>MFDEECEAKTSPEINGGKQVKDFRFFSDFGPESSLLVSLPLFSLAESEDSVPDEALSSSLSLCDDEDPFEAKVSVSEESDDSVEL</sequence>
<name>A0A074ZQL0_OPIVI</name>
<protein>
    <submittedName>
        <fullName evidence="1">Uncharacterized protein</fullName>
    </submittedName>
</protein>
<reference evidence="1 2" key="1">
    <citation type="submission" date="2013-11" db="EMBL/GenBank/DDBJ databases">
        <title>Opisthorchis viverrini - life in the bile duct.</title>
        <authorList>
            <person name="Young N.D."/>
            <person name="Nagarajan N."/>
            <person name="Lin S.J."/>
            <person name="Korhonen P.K."/>
            <person name="Jex A.R."/>
            <person name="Hall R.S."/>
            <person name="Safavi-Hemami H."/>
            <person name="Kaewkong W."/>
            <person name="Bertrand D."/>
            <person name="Gao S."/>
            <person name="Seet Q."/>
            <person name="Wongkham S."/>
            <person name="Teh B.T."/>
            <person name="Wongkham C."/>
            <person name="Intapan P.M."/>
            <person name="Maleewong W."/>
            <person name="Yang X."/>
            <person name="Hu M."/>
            <person name="Wang Z."/>
            <person name="Hofmann A."/>
            <person name="Sternberg P.W."/>
            <person name="Tan P."/>
            <person name="Wang J."/>
            <person name="Gasser R.B."/>
        </authorList>
    </citation>
    <scope>NUCLEOTIDE SEQUENCE [LARGE SCALE GENOMIC DNA]</scope>
</reference>
<dbReference type="AlphaFoldDB" id="A0A074ZQL0"/>
<evidence type="ECO:0000313" key="1">
    <source>
        <dbReference type="EMBL" id="KER29421.1"/>
    </source>
</evidence>